<feature type="non-terminal residue" evidence="2">
    <location>
        <position position="137"/>
    </location>
</feature>
<keyword evidence="1" id="KW-0812">Transmembrane</keyword>
<accession>A0A1M5IT57</accession>
<keyword evidence="3" id="KW-1185">Reference proteome</keyword>
<sequence>MKEIVREILDPYLPAIYKVLFAYIIVLLAVIADLWSGISKSKAKGIYTHTYGLDRTLDKLRKRYNLLLAFSLVDSLIIISEINPSNIPYATIGAAIIMCMVEIKSIFEKDEDKGRYKEAAKTAAELWKGINKEELAD</sequence>
<protein>
    <recommendedName>
        <fullName evidence="4">Bacteriophage holin family protein</fullName>
    </recommendedName>
</protein>
<dbReference type="EMBL" id="FQUC01000021">
    <property type="protein sequence ID" value="SHG31150.1"/>
    <property type="molecule type" value="Genomic_DNA"/>
</dbReference>
<dbReference type="AlphaFoldDB" id="A0A1M5IT57"/>
<name>A0A1M5IT57_9BACT</name>
<evidence type="ECO:0008006" key="4">
    <source>
        <dbReference type="Google" id="ProtNLM"/>
    </source>
</evidence>
<feature type="transmembrane region" description="Helical" evidence="1">
    <location>
        <begin position="64"/>
        <end position="82"/>
    </location>
</feature>
<feature type="transmembrane region" description="Helical" evidence="1">
    <location>
        <begin position="88"/>
        <end position="107"/>
    </location>
</feature>
<keyword evidence="1" id="KW-1133">Transmembrane helix</keyword>
<gene>
    <name evidence="2" type="ORF">SAMN05444362_1211</name>
</gene>
<evidence type="ECO:0000313" key="3">
    <source>
        <dbReference type="Proteomes" id="UP000184480"/>
    </source>
</evidence>
<organism evidence="2 3">
    <name type="scientific">Dysgonomonas macrotermitis</name>
    <dbReference type="NCBI Taxonomy" id="1346286"/>
    <lineage>
        <taxon>Bacteria</taxon>
        <taxon>Pseudomonadati</taxon>
        <taxon>Bacteroidota</taxon>
        <taxon>Bacteroidia</taxon>
        <taxon>Bacteroidales</taxon>
        <taxon>Dysgonomonadaceae</taxon>
        <taxon>Dysgonomonas</taxon>
    </lineage>
</organism>
<dbReference type="Proteomes" id="UP000184480">
    <property type="component" value="Unassembled WGS sequence"/>
</dbReference>
<feature type="transmembrane region" description="Helical" evidence="1">
    <location>
        <begin position="15"/>
        <end position="35"/>
    </location>
</feature>
<reference evidence="3" key="1">
    <citation type="submission" date="2016-11" db="EMBL/GenBank/DDBJ databases">
        <authorList>
            <person name="Varghese N."/>
            <person name="Submissions S."/>
        </authorList>
    </citation>
    <scope>NUCLEOTIDE SEQUENCE [LARGE SCALE GENOMIC DNA]</scope>
    <source>
        <strain evidence="3">DSM 27370</strain>
    </source>
</reference>
<evidence type="ECO:0000313" key="2">
    <source>
        <dbReference type="EMBL" id="SHG31150.1"/>
    </source>
</evidence>
<proteinExistence type="predicted"/>
<keyword evidence="1" id="KW-0472">Membrane</keyword>
<evidence type="ECO:0000256" key="1">
    <source>
        <dbReference type="SAM" id="Phobius"/>
    </source>
</evidence>